<dbReference type="PANTHER" id="PTHR22954:SF3">
    <property type="entry name" value="PROTEIN CBG08539"/>
    <property type="match status" value="1"/>
</dbReference>
<dbReference type="Pfam" id="PF03564">
    <property type="entry name" value="DUF1759"/>
    <property type="match status" value="1"/>
</dbReference>
<organism evidence="1 2">
    <name type="scientific">Lasius platythorax</name>
    <dbReference type="NCBI Taxonomy" id="488582"/>
    <lineage>
        <taxon>Eukaryota</taxon>
        <taxon>Metazoa</taxon>
        <taxon>Ecdysozoa</taxon>
        <taxon>Arthropoda</taxon>
        <taxon>Hexapoda</taxon>
        <taxon>Insecta</taxon>
        <taxon>Pterygota</taxon>
        <taxon>Neoptera</taxon>
        <taxon>Endopterygota</taxon>
        <taxon>Hymenoptera</taxon>
        <taxon>Apocrita</taxon>
        <taxon>Aculeata</taxon>
        <taxon>Formicoidea</taxon>
        <taxon>Formicidae</taxon>
        <taxon>Formicinae</taxon>
        <taxon>Lasius</taxon>
        <taxon>Lasius</taxon>
    </lineage>
</organism>
<protein>
    <recommendedName>
        <fullName evidence="3">Gag-pol polyprotein</fullName>
    </recommendedName>
</protein>
<dbReference type="EMBL" id="CAXIPU020000424">
    <property type="protein sequence ID" value="CAL1671779.1"/>
    <property type="molecule type" value="Genomic_DNA"/>
</dbReference>
<comment type="caution">
    <text evidence="1">The sequence shown here is derived from an EMBL/GenBank/DDBJ whole genome shotgun (WGS) entry which is preliminary data.</text>
</comment>
<keyword evidence="2" id="KW-1185">Reference proteome</keyword>
<evidence type="ECO:0000313" key="2">
    <source>
        <dbReference type="Proteomes" id="UP001497644"/>
    </source>
</evidence>
<dbReference type="PANTHER" id="PTHR22954">
    <property type="entry name" value="RETROVIRAL PROTEASE-RELATED"/>
    <property type="match status" value="1"/>
</dbReference>
<dbReference type="Proteomes" id="UP001497644">
    <property type="component" value="Unassembled WGS sequence"/>
</dbReference>
<sequence length="351" mass="39855">MANLDTKIALQRSRFSLIQEATGFDDVNATRSNRQLITARLDMLEQNWNKFQGEHEILCLSVSENLNENPYMRERIYERCQAFYIYARAELHARLEEFDFSGRRSRSTFSDREASTSLMPRSALPRIKLPTFSGDYQSWRPFCNFFTSLIRDNPELTNVEEMHYLKMCVTGEASRIISNLSISGDNFSIAWNLLMSRYENKRFLIFAQLDKIINLKPLKTKSAQGLRTLLTALSEATAALRSYGCAVDTWDPLLLHLIVKLLDSESREAWEVKLGSSIAYPTFPQFEGFLIGRTRAMENLGLSTSHTPVAAAAGNYRSKVAAHVTASTSDSNLSACPLCELSYSLARCEQY</sequence>
<gene>
    <name evidence="1" type="ORF">LPLAT_LOCUS5203</name>
</gene>
<reference evidence="1" key="1">
    <citation type="submission" date="2024-04" db="EMBL/GenBank/DDBJ databases">
        <authorList>
            <consortium name="Molecular Ecology Group"/>
        </authorList>
    </citation>
    <scope>NUCLEOTIDE SEQUENCE</scope>
</reference>
<evidence type="ECO:0000313" key="1">
    <source>
        <dbReference type="EMBL" id="CAL1671779.1"/>
    </source>
</evidence>
<evidence type="ECO:0008006" key="3">
    <source>
        <dbReference type="Google" id="ProtNLM"/>
    </source>
</evidence>
<proteinExistence type="predicted"/>
<name>A0AAV2MW53_9HYME</name>
<dbReference type="AlphaFoldDB" id="A0AAV2MW53"/>
<accession>A0AAV2MW53</accession>
<dbReference type="InterPro" id="IPR005312">
    <property type="entry name" value="DUF1759"/>
</dbReference>